<accession>A0A6V2THG5</accession>
<name>A0A6V2THG5_EMIHU</name>
<gene>
    <name evidence="1" type="ORF">EHUX00137_LOCUS30266</name>
</gene>
<proteinExistence type="predicted"/>
<organism evidence="1">
    <name type="scientific">Emiliania huxleyi</name>
    <name type="common">Coccolithophore</name>
    <name type="synonym">Pontosphaera huxleyi</name>
    <dbReference type="NCBI Taxonomy" id="2903"/>
    <lineage>
        <taxon>Eukaryota</taxon>
        <taxon>Haptista</taxon>
        <taxon>Haptophyta</taxon>
        <taxon>Prymnesiophyceae</taxon>
        <taxon>Isochrysidales</taxon>
        <taxon>Noelaerhabdaceae</taxon>
        <taxon>Emiliania</taxon>
    </lineage>
</organism>
<dbReference type="EMBL" id="HBIR01038809">
    <property type="protein sequence ID" value="CAE0570567.1"/>
    <property type="molecule type" value="Transcribed_RNA"/>
</dbReference>
<evidence type="ECO:0000313" key="1">
    <source>
        <dbReference type="EMBL" id="CAE0570567.1"/>
    </source>
</evidence>
<reference evidence="1" key="1">
    <citation type="submission" date="2021-01" db="EMBL/GenBank/DDBJ databases">
        <authorList>
            <person name="Corre E."/>
            <person name="Pelletier E."/>
            <person name="Niang G."/>
            <person name="Scheremetjew M."/>
            <person name="Finn R."/>
            <person name="Kale V."/>
            <person name="Holt S."/>
            <person name="Cochrane G."/>
            <person name="Meng A."/>
            <person name="Brown T."/>
            <person name="Cohen L."/>
        </authorList>
    </citation>
    <scope>NUCLEOTIDE SEQUENCE</scope>
    <source>
        <strain evidence="1">379</strain>
    </source>
</reference>
<dbReference type="AlphaFoldDB" id="A0A6V2THG5"/>
<sequence length="464" mass="49684">MDQSWAAAEQAARGGHLVGRRLRIVAMKARKDLLHKCGEAVAFRRGGREQGSKYVVVLEGSGDRITTSVDNLELCDAEGSPAKLCSDLGAALMTDSTDVLSLILVAAFAAPAKDRPLPRRWDERTKEWKAAEPLPQGGTYKAVSAVSQGWQRASNAAVFRFFSGDIAPPRFRIFSAGAMTFEAAAKYEGERPGFLFSWRGQHGLGYYADSAAREDNAPASTSRPEPILLAAGMIVRISEVDVSDEVVSTAPLSTAETWSPIRPYHGLAGRIATLGVAAEGGRRYSVMINIGIGPPAPSSLLEGRDPGRPWAVRVLAKNLSPSTQEAGPSVLLAQPAASALRRRPCVTTAGQSAVRLAGVPPNERTTILQLLSPAKEAIDSRAEDFERLCSWHLSGCPPLPPSLRAGARVRVRGLLSEAALNGCAGTIQRWDPTQPPAGRWIVKMDGQEHIRSCFLVQAENLAAL</sequence>
<protein>
    <submittedName>
        <fullName evidence="1">Uncharacterized protein</fullName>
    </submittedName>
</protein>